<dbReference type="AlphaFoldDB" id="A0A7W7ZAB4"/>
<name>A0A7W7ZAB4_9BACT</name>
<evidence type="ECO:0000313" key="2">
    <source>
        <dbReference type="Proteomes" id="UP000540989"/>
    </source>
</evidence>
<comment type="caution">
    <text evidence="1">The sequence shown here is derived from an EMBL/GenBank/DDBJ whole genome shotgun (WGS) entry which is preliminary data.</text>
</comment>
<dbReference type="Proteomes" id="UP000540989">
    <property type="component" value="Unassembled WGS sequence"/>
</dbReference>
<proteinExistence type="predicted"/>
<dbReference type="PANTHER" id="PTHR35802:SF1">
    <property type="entry name" value="PROTEASE SYNTHASE AND SPORULATION PROTEIN PAI 2"/>
    <property type="match status" value="1"/>
</dbReference>
<dbReference type="RefSeq" id="WP_184213817.1">
    <property type="nucleotide sequence ID" value="NZ_JACHIP010000001.1"/>
</dbReference>
<protein>
    <submittedName>
        <fullName evidence="1">Transcriptional regulator</fullName>
    </submittedName>
</protein>
<dbReference type="Gene3D" id="2.30.110.10">
    <property type="entry name" value="Electron Transport, Fmn-binding Protein, Chain A"/>
    <property type="match status" value="1"/>
</dbReference>
<evidence type="ECO:0000313" key="1">
    <source>
        <dbReference type="EMBL" id="MBB5056128.1"/>
    </source>
</evidence>
<dbReference type="EMBL" id="JACHIP010000001">
    <property type="protein sequence ID" value="MBB5056128.1"/>
    <property type="molecule type" value="Genomic_DNA"/>
</dbReference>
<dbReference type="InterPro" id="IPR012349">
    <property type="entry name" value="Split_barrel_FMN-bd"/>
</dbReference>
<dbReference type="PIRSF" id="PIRSF010372">
    <property type="entry name" value="PaiB"/>
    <property type="match status" value="1"/>
</dbReference>
<dbReference type="PANTHER" id="PTHR35802">
    <property type="entry name" value="PROTEASE SYNTHASE AND SPORULATION PROTEIN PAI 2"/>
    <property type="match status" value="1"/>
</dbReference>
<reference evidence="1 2" key="1">
    <citation type="submission" date="2020-08" db="EMBL/GenBank/DDBJ databases">
        <title>Genomic Encyclopedia of Type Strains, Phase IV (KMG-V): Genome sequencing to study the core and pangenomes of soil and plant-associated prokaryotes.</title>
        <authorList>
            <person name="Whitman W."/>
        </authorList>
    </citation>
    <scope>NUCLEOTIDE SEQUENCE [LARGE SCALE GENOMIC DNA]</scope>
    <source>
        <strain evidence="1 2">M8UP14</strain>
    </source>
</reference>
<dbReference type="InterPro" id="IPR007396">
    <property type="entry name" value="TR_PAI2-type"/>
</dbReference>
<dbReference type="Pfam" id="PF04299">
    <property type="entry name" value="FMN_bind_2"/>
    <property type="match status" value="1"/>
</dbReference>
<organism evidence="1 2">
    <name type="scientific">Granulicella aggregans</name>
    <dbReference type="NCBI Taxonomy" id="474949"/>
    <lineage>
        <taxon>Bacteria</taxon>
        <taxon>Pseudomonadati</taxon>
        <taxon>Acidobacteriota</taxon>
        <taxon>Terriglobia</taxon>
        <taxon>Terriglobales</taxon>
        <taxon>Acidobacteriaceae</taxon>
        <taxon>Granulicella</taxon>
    </lineage>
</organism>
<accession>A0A7W7ZAB4</accession>
<sequence length="211" mass="22972">MYIPKANEETRLPVLQAMMRAHPLAAVVTMGAGGLIASHIPLVCEDAEGAEFGVLKGHVSRANSQWRDLAEGVDALVIFAGAQHYISAGWYPGKAEDGKEVPTWNYVTVHAYGPLRVVEDAAWMLAHLTSLTDTHEASSEVPWKVGDAPAEFIATMMKGIVGFELPIRRLEGKWKVSQNRSERDRLAVADALEGIGSPESLRMKELVGRGE</sequence>
<gene>
    <name evidence="1" type="ORF">HDF16_000797</name>
</gene>
<keyword evidence="2" id="KW-1185">Reference proteome</keyword>
<dbReference type="SUPFAM" id="SSF50475">
    <property type="entry name" value="FMN-binding split barrel"/>
    <property type="match status" value="1"/>
</dbReference>